<keyword evidence="2" id="KW-0695">RNA-directed DNA polymerase</keyword>
<dbReference type="Pfam" id="PF13655">
    <property type="entry name" value="RVT_N"/>
    <property type="match status" value="1"/>
</dbReference>
<keyword evidence="2" id="KW-0548">Nucleotidyltransferase</keyword>
<dbReference type="GO" id="GO:0003964">
    <property type="term" value="F:RNA-directed DNA polymerase activity"/>
    <property type="evidence" value="ECO:0007669"/>
    <property type="project" value="UniProtKB-KW"/>
</dbReference>
<keyword evidence="3" id="KW-1185">Reference proteome</keyword>
<dbReference type="KEGG" id="ccp:CHC_905"/>
<sequence>MQSIRIDSSTDWKSLPWTQIQEKIFIVQQHIYNYSKECNQKKIHELQNYILNSSDLKIFAIQAITDGIAKYYIKYNQEHYNFNDKHKFLIYESLFRNSISFKDSFFISEQIKQYLVYLCLKPEWEARFEPTDRFTLNNSKQYYSLYRLSRFILKNRAGKLKSLKNYCFTSTITTKCIDIQYLVSKIQPVTSIFHYLRHWLSNRYIIDNLKNRIYLNNTINNLHQLLYRIMYCGFGWYNITLLNHNSFYIFADNNCNIRIYSINFLNKLTFKNIMSIVNYSLGIKYCQLHVCNKKLSKTLYLFSNYLINYYKKSKSIIYISPFVYKYFKIQVRQILYHQNSLYKWRLNNHLQLKYILKKIRNEMINFYLYYYPLINKRNVSSLMMSLEDIMFRWIKKNKNKIHTLTIYKKTKYLYLNQYKEYKYYYS</sequence>
<evidence type="ECO:0000313" key="3">
    <source>
        <dbReference type="Proteomes" id="UP000012073"/>
    </source>
</evidence>
<dbReference type="AlphaFoldDB" id="M5DBZ2"/>
<gene>
    <name evidence="2" type="primary">Ccr_ORF426</name>
    <name evidence="2" type="ORF">CHC_905</name>
</gene>
<accession>M5DBZ2</accession>
<dbReference type="EMBL" id="HF562234">
    <property type="protein sequence ID" value="CCP38192.1"/>
    <property type="molecule type" value="Genomic_DNA"/>
</dbReference>
<dbReference type="OrthoDB" id="10624199at2759"/>
<dbReference type="InterPro" id="IPR025960">
    <property type="entry name" value="RVT_N"/>
</dbReference>
<geneLocation type="plastid" evidence="2"/>
<keyword evidence="2" id="KW-0808">Transferase</keyword>
<reference evidence="2 3" key="1">
    <citation type="journal article" date="2013" name="PLoS ONE">
        <title>Evolution of red algal plastid genomes: ancient architectures, introns, horizontal gene transfer, and taxonomic utility of plastid markers.</title>
        <authorList>
            <person name="Janouskovec J."/>
            <person name="Liu S.-L."/>
            <person name="Martone P.T."/>
            <person name="Carre W."/>
            <person name="Leblanc C."/>
            <person name="Collen J."/>
            <person name="Keeling P.J."/>
        </authorList>
    </citation>
    <scope>NUCLEOTIDE SEQUENCE [LARGE SCALE GENOMIC DNA]</scope>
    <source>
        <strain evidence="3">cv. Stackhouse</strain>
    </source>
</reference>
<dbReference type="Gramene" id="CCP38192">
    <property type="protein sequence ID" value="CCP38192"/>
    <property type="gene ID" value="CHC_905"/>
</dbReference>
<dbReference type="Proteomes" id="UP000012073">
    <property type="component" value="Plastid Pltd"/>
</dbReference>
<evidence type="ECO:0000313" key="2">
    <source>
        <dbReference type="EMBL" id="CCP38192.1"/>
    </source>
</evidence>
<protein>
    <submittedName>
        <fullName evidence="2">Putative group II intron reverse transcriptase/maturase protein</fullName>
    </submittedName>
</protein>
<feature type="domain" description="Reverse transcriptase N-terminal" evidence="1">
    <location>
        <begin position="12"/>
        <end position="66"/>
    </location>
</feature>
<dbReference type="GeneID" id="14971192"/>
<evidence type="ECO:0000259" key="1">
    <source>
        <dbReference type="Pfam" id="PF13655"/>
    </source>
</evidence>
<proteinExistence type="predicted"/>
<name>M5DBZ2_CHOCR</name>
<keyword evidence="2" id="KW-0934">Plastid</keyword>
<dbReference type="RefSeq" id="YP_007627445.1">
    <property type="nucleotide sequence ID" value="NC_020795.1"/>
</dbReference>
<organism evidence="2 3">
    <name type="scientific">Chondrus crispus</name>
    <name type="common">Carrageen Irish moss</name>
    <name type="synonym">Polymorpha crispa</name>
    <dbReference type="NCBI Taxonomy" id="2769"/>
    <lineage>
        <taxon>Eukaryota</taxon>
        <taxon>Rhodophyta</taxon>
        <taxon>Florideophyceae</taxon>
        <taxon>Rhodymeniophycidae</taxon>
        <taxon>Gigartinales</taxon>
        <taxon>Gigartinaceae</taxon>
        <taxon>Chondrus</taxon>
    </lineage>
</organism>